<dbReference type="EMBL" id="CP133762">
    <property type="protein sequence ID" value="WMX43853.1"/>
    <property type="molecule type" value="Genomic_DNA"/>
</dbReference>
<name>A0ABY9RQ25_9ACTN</name>
<organism evidence="2 3">
    <name type="scientific">Streptomyces roseicoloratus</name>
    <dbReference type="NCBI Taxonomy" id="2508722"/>
    <lineage>
        <taxon>Bacteria</taxon>
        <taxon>Bacillati</taxon>
        <taxon>Actinomycetota</taxon>
        <taxon>Actinomycetes</taxon>
        <taxon>Kitasatosporales</taxon>
        <taxon>Streptomycetaceae</taxon>
        <taxon>Streptomyces</taxon>
    </lineage>
</organism>
<accession>A0ABY9RQ25</accession>
<sequence>MTDTPPASAGPPSPPRPPGPRTPPTRTQRLFAALSGILAG</sequence>
<proteinExistence type="predicted"/>
<protein>
    <submittedName>
        <fullName evidence="2">Uncharacterized protein</fullName>
    </submittedName>
</protein>
<evidence type="ECO:0000313" key="2">
    <source>
        <dbReference type="EMBL" id="WMX43853.1"/>
    </source>
</evidence>
<feature type="region of interest" description="Disordered" evidence="1">
    <location>
        <begin position="1"/>
        <end position="26"/>
    </location>
</feature>
<evidence type="ECO:0000256" key="1">
    <source>
        <dbReference type="SAM" id="MobiDB-lite"/>
    </source>
</evidence>
<gene>
    <name evidence="2" type="ORF">RGF97_01830</name>
</gene>
<dbReference type="Proteomes" id="UP001250858">
    <property type="component" value="Chromosome"/>
</dbReference>
<evidence type="ECO:0000313" key="3">
    <source>
        <dbReference type="Proteomes" id="UP001250858"/>
    </source>
</evidence>
<reference evidence="2 3" key="1">
    <citation type="submission" date="2023-09" db="EMBL/GenBank/DDBJ databases">
        <title>Complete genome of Streptomyces roseicoloratus T14.</title>
        <authorList>
            <person name="Bashizi T."/>
            <person name="Kim M.-J."/>
            <person name="Lee G."/>
            <person name="Tagele S.B."/>
            <person name="Shin J.-H."/>
        </authorList>
    </citation>
    <scope>NUCLEOTIDE SEQUENCE [LARGE SCALE GENOMIC DNA]</scope>
    <source>
        <strain evidence="2 3">T14</strain>
    </source>
</reference>
<keyword evidence="3" id="KW-1185">Reference proteome</keyword>
<feature type="compositionally biased region" description="Pro residues" evidence="1">
    <location>
        <begin position="8"/>
        <end position="23"/>
    </location>
</feature>